<organism evidence="3 4">
    <name type="scientific">Pelobacter propionicus (strain DSM 2379 / NBRC 103807 / OttBd1)</name>
    <dbReference type="NCBI Taxonomy" id="338966"/>
    <lineage>
        <taxon>Bacteria</taxon>
        <taxon>Pseudomonadati</taxon>
        <taxon>Thermodesulfobacteriota</taxon>
        <taxon>Desulfuromonadia</taxon>
        <taxon>Desulfuromonadales</taxon>
        <taxon>Desulfuromonadaceae</taxon>
        <taxon>Pelobacter</taxon>
    </lineage>
</organism>
<feature type="domain" description="Ysc84 actin-binding" evidence="2">
    <location>
        <begin position="99"/>
        <end position="182"/>
    </location>
</feature>
<evidence type="ECO:0000313" key="3">
    <source>
        <dbReference type="EMBL" id="ABK99049.1"/>
    </source>
</evidence>
<dbReference type="InterPro" id="IPR007461">
    <property type="entry name" value="Ysc84_actin-binding"/>
</dbReference>
<dbReference type="CDD" id="cd11524">
    <property type="entry name" value="SYLF"/>
    <property type="match status" value="1"/>
</dbReference>
<gene>
    <name evidence="3" type="ordered locus">Ppro_1433</name>
</gene>
<dbReference type="Pfam" id="PF04366">
    <property type="entry name" value="Ysc84"/>
    <property type="match status" value="1"/>
</dbReference>
<evidence type="ECO:0000256" key="1">
    <source>
        <dbReference type="SAM" id="SignalP"/>
    </source>
</evidence>
<dbReference type="EMBL" id="CP000482">
    <property type="protein sequence ID" value="ABK99049.1"/>
    <property type="molecule type" value="Genomic_DNA"/>
</dbReference>
<dbReference type="AlphaFoldDB" id="A1ANX9"/>
<feature type="signal peptide" evidence="1">
    <location>
        <begin position="1"/>
        <end position="29"/>
    </location>
</feature>
<evidence type="ECO:0000259" key="2">
    <source>
        <dbReference type="Pfam" id="PF04366"/>
    </source>
</evidence>
<evidence type="ECO:0000313" key="4">
    <source>
        <dbReference type="Proteomes" id="UP000006732"/>
    </source>
</evidence>
<dbReference type="STRING" id="338966.Ppro_1433"/>
<proteinExistence type="predicted"/>
<dbReference type="OrthoDB" id="198978at2"/>
<dbReference type="eggNOG" id="COG2930">
    <property type="taxonomic scope" value="Bacteria"/>
</dbReference>
<dbReference type="Proteomes" id="UP000006732">
    <property type="component" value="Chromosome"/>
</dbReference>
<feature type="chain" id="PRO_5002632287" evidence="1">
    <location>
        <begin position="30"/>
        <end position="186"/>
    </location>
</feature>
<reference evidence="3 4" key="1">
    <citation type="submission" date="2006-10" db="EMBL/GenBank/DDBJ databases">
        <title>Complete sequence of chromosome of Pelobacter propionicus DSM 2379.</title>
        <authorList>
            <consortium name="US DOE Joint Genome Institute"/>
            <person name="Copeland A."/>
            <person name="Lucas S."/>
            <person name="Lapidus A."/>
            <person name="Barry K."/>
            <person name="Detter J.C."/>
            <person name="Glavina del Rio T."/>
            <person name="Hammon N."/>
            <person name="Israni S."/>
            <person name="Dalin E."/>
            <person name="Tice H."/>
            <person name="Pitluck S."/>
            <person name="Saunders E."/>
            <person name="Brettin T."/>
            <person name="Bruce D."/>
            <person name="Han C."/>
            <person name="Tapia R."/>
            <person name="Schmutz J."/>
            <person name="Larimer F."/>
            <person name="Land M."/>
            <person name="Hauser L."/>
            <person name="Kyrpides N."/>
            <person name="Kim E."/>
            <person name="Lovley D."/>
            <person name="Richardson P."/>
        </authorList>
    </citation>
    <scope>NUCLEOTIDE SEQUENCE [LARGE SCALE GENOMIC DNA]</scope>
    <source>
        <strain evidence="4">DSM 2379 / NBRC 103807 / OttBd1</strain>
    </source>
</reference>
<keyword evidence="4" id="KW-1185">Reference proteome</keyword>
<name>A1ANX9_PELPD</name>
<dbReference type="RefSeq" id="WP_011735342.1">
    <property type="nucleotide sequence ID" value="NC_008609.1"/>
</dbReference>
<dbReference type="HOGENOM" id="CLU_100983_0_0_7"/>
<accession>A1ANX9</accession>
<dbReference type="KEGG" id="ppd:Ppro_1433"/>
<sequence>MEIKIRTIVALLITFMTTAILTAPRPAMAADAAAIDRESRAVLQELYQTTPLAKTLEKKAKAVLVFPGILKAGFIIGAQGGNGALFENNKIVAYYNIAAASYGLQAGAQEFGYAMFLMTDSARASIDKSGGWEIGVGPSIVVVDAGVAKSLTTTTAKDDVYAFIFSQKGLMAGLGIQGSKITRINP</sequence>
<protein>
    <submittedName>
        <fullName evidence="3">Twin-arginine translocation pathway signal</fullName>
    </submittedName>
</protein>
<keyword evidence="1" id="KW-0732">Signal</keyword>